<feature type="compositionally biased region" description="Basic and acidic residues" evidence="1">
    <location>
        <begin position="245"/>
        <end position="259"/>
    </location>
</feature>
<organism evidence="2">
    <name type="scientific">Pycnococcus provasolii</name>
    <dbReference type="NCBI Taxonomy" id="41880"/>
    <lineage>
        <taxon>Eukaryota</taxon>
        <taxon>Viridiplantae</taxon>
        <taxon>Chlorophyta</taxon>
        <taxon>Pseudoscourfieldiophyceae</taxon>
        <taxon>Pseudoscourfieldiales</taxon>
        <taxon>Pycnococcaceae</taxon>
        <taxon>Pycnococcus</taxon>
    </lineage>
</organism>
<protein>
    <submittedName>
        <fullName evidence="2">Uncharacterized protein</fullName>
    </submittedName>
</protein>
<reference evidence="2" key="1">
    <citation type="submission" date="2021-01" db="EMBL/GenBank/DDBJ databases">
        <authorList>
            <person name="Corre E."/>
            <person name="Pelletier E."/>
            <person name="Niang G."/>
            <person name="Scheremetjew M."/>
            <person name="Finn R."/>
            <person name="Kale V."/>
            <person name="Holt S."/>
            <person name="Cochrane G."/>
            <person name="Meng A."/>
            <person name="Brown T."/>
            <person name="Cohen L."/>
        </authorList>
    </citation>
    <scope>NUCLEOTIDE SEQUENCE</scope>
    <source>
        <strain evidence="2">RCC251</strain>
    </source>
</reference>
<proteinExistence type="predicted"/>
<feature type="compositionally biased region" description="Basic and acidic residues" evidence="1">
    <location>
        <begin position="96"/>
        <end position="105"/>
    </location>
</feature>
<name>A0A7R9SXF2_9CHLO</name>
<feature type="region of interest" description="Disordered" evidence="1">
    <location>
        <begin position="76"/>
        <end position="116"/>
    </location>
</feature>
<sequence>MADALCSCASANRGMMVDSSWKALSQKLLDACGASDDNEEDADVFDDSKRALRRAMDRLRRLLRRGDPCVSGRVVEANPLHFEEEDDEEEEEDERDSYSRRRRDIDIDDEPGSAGRGRYREMVAAVSAAEAVSSIPLVSEDIFEQERRALKMVDRRPPVTTEVELILDSMAIANQPQNGGDGVDAGLNLLSLPEPLLRAIVQSRGDVVRSLLRRREGGGDAGGNDGGGGGGVVGGDGGEDEDDEARATMDEVRDMCRVN</sequence>
<feature type="region of interest" description="Disordered" evidence="1">
    <location>
        <begin position="215"/>
        <end position="259"/>
    </location>
</feature>
<dbReference type="AlphaFoldDB" id="A0A7R9SXF2"/>
<evidence type="ECO:0000256" key="1">
    <source>
        <dbReference type="SAM" id="MobiDB-lite"/>
    </source>
</evidence>
<evidence type="ECO:0000313" key="2">
    <source>
        <dbReference type="EMBL" id="CAD8218087.1"/>
    </source>
</evidence>
<feature type="compositionally biased region" description="Gly residues" evidence="1">
    <location>
        <begin position="219"/>
        <end position="236"/>
    </location>
</feature>
<dbReference type="EMBL" id="HBDW01002203">
    <property type="protein sequence ID" value="CAD8218087.1"/>
    <property type="molecule type" value="Transcribed_RNA"/>
</dbReference>
<gene>
    <name evidence="2" type="ORF">PPRO1472_LOCUS1529</name>
</gene>
<feature type="compositionally biased region" description="Acidic residues" evidence="1">
    <location>
        <begin position="83"/>
        <end position="95"/>
    </location>
</feature>
<accession>A0A7R9SXF2</accession>